<dbReference type="EMBL" id="LAOF01000001">
    <property type="protein sequence ID" value="KJV84753.1"/>
    <property type="molecule type" value="Genomic_DNA"/>
</dbReference>
<dbReference type="PATRIC" id="fig|1359155.3.peg.1131"/>
<evidence type="ECO:0000313" key="2">
    <source>
        <dbReference type="Proteomes" id="UP000033622"/>
    </source>
</evidence>
<comment type="caution">
    <text evidence="1">The sequence shown here is derived from an EMBL/GenBank/DDBJ whole genome shotgun (WGS) entry which is preliminary data.</text>
</comment>
<reference evidence="1 2" key="1">
    <citation type="submission" date="2015-01" db="EMBL/GenBank/DDBJ databases">
        <title>Genome Sequencing of Rickettsiales.</title>
        <authorList>
            <person name="Daugherty S.C."/>
            <person name="Su Q."/>
            <person name="Abolude K."/>
            <person name="Beier-Sexton M."/>
            <person name="Carlyon J.A."/>
            <person name="Carter R."/>
            <person name="Day N.P."/>
            <person name="Dumler S.J."/>
            <person name="Dyachenko V."/>
            <person name="Godinez A."/>
            <person name="Kurtti T.J."/>
            <person name="Lichay M."/>
            <person name="Mullins K.E."/>
            <person name="Ott S."/>
            <person name="Pappas-Brown V."/>
            <person name="Paris D.H."/>
            <person name="Patel P."/>
            <person name="Richards A.L."/>
            <person name="Sadzewicz L."/>
            <person name="Sears K."/>
            <person name="Seidman D."/>
            <person name="Sengamalay N."/>
            <person name="Stenos J."/>
            <person name="Tallon L.J."/>
            <person name="Vincent G."/>
            <person name="Fraser C.M."/>
            <person name="Munderloh U."/>
            <person name="Dunning-Hotopp J.C."/>
        </authorList>
    </citation>
    <scope>NUCLEOTIDE SEQUENCE [LARGE SCALE GENOMIC DNA]</scope>
    <source>
        <strain evidence="1 2">ApWI1</strain>
    </source>
</reference>
<organism evidence="1 2">
    <name type="scientific">Anaplasma phagocytophilum str. ApWI1</name>
    <dbReference type="NCBI Taxonomy" id="1359155"/>
    <lineage>
        <taxon>Bacteria</taxon>
        <taxon>Pseudomonadati</taxon>
        <taxon>Pseudomonadota</taxon>
        <taxon>Alphaproteobacteria</taxon>
        <taxon>Rickettsiales</taxon>
        <taxon>Anaplasmataceae</taxon>
        <taxon>Anaplasma</taxon>
        <taxon>phagocytophilum group</taxon>
    </lineage>
</organism>
<dbReference type="Proteomes" id="UP000033622">
    <property type="component" value="Unassembled WGS sequence"/>
</dbReference>
<sequence>MVLNLYGSLFLCVSLQEMPIARFSMHSVFGDPIINGPVLLLRATR</sequence>
<proteinExistence type="predicted"/>
<name>A0A0F3PWW2_ANAPH</name>
<dbReference type="AlphaFoldDB" id="A0A0F3PWW2"/>
<protein>
    <submittedName>
        <fullName evidence="1">Uncharacterized protein</fullName>
    </submittedName>
</protein>
<evidence type="ECO:0000313" key="1">
    <source>
        <dbReference type="EMBL" id="KJV84753.1"/>
    </source>
</evidence>
<accession>A0A0F3PWW2</accession>
<gene>
    <name evidence="1" type="ORF">APHWI1_1118</name>
</gene>